<gene>
    <name evidence="4" type="ORF">SAMN05444392_101747</name>
</gene>
<dbReference type="GO" id="GO:0015276">
    <property type="term" value="F:ligand-gated monoatomic ion channel activity"/>
    <property type="evidence" value="ECO:0007669"/>
    <property type="project" value="InterPro"/>
</dbReference>
<name>A0A1M4U0R2_9BACL</name>
<dbReference type="EMBL" id="FQVL01000001">
    <property type="protein sequence ID" value="SHE50318.1"/>
    <property type="molecule type" value="Genomic_DNA"/>
</dbReference>
<organism evidence="4 5">
    <name type="scientific">Seinonella peptonophila</name>
    <dbReference type="NCBI Taxonomy" id="112248"/>
    <lineage>
        <taxon>Bacteria</taxon>
        <taxon>Bacillati</taxon>
        <taxon>Bacillota</taxon>
        <taxon>Bacilli</taxon>
        <taxon>Bacillales</taxon>
        <taxon>Thermoactinomycetaceae</taxon>
        <taxon>Seinonella</taxon>
    </lineage>
</organism>
<evidence type="ECO:0000259" key="3">
    <source>
        <dbReference type="SMART" id="SM00079"/>
    </source>
</evidence>
<evidence type="ECO:0000259" key="2">
    <source>
        <dbReference type="SMART" id="SM00062"/>
    </source>
</evidence>
<dbReference type="InterPro" id="IPR001320">
    <property type="entry name" value="Iontro_rcpt_C"/>
</dbReference>
<sequence>MQKRLAIFMLTLVLLITGFVTGSYIQKGDAQPIKKMSRLDLIVDQGVIRVGTTGDYKPFTYLNPQTKEYEGYDIDAAKMLAKDLGVKVKFVKTTWPTLMSDLKANKFDIAMGGITRTLEREKTAHLTLPYIKDGKSPLIRKADQDRFKSLADIDQQGVKIGVNPGGTNEKFVRENLKKAEIVLVQNNLEIPNMVAEGKVDVMITDSTEARYYAKQNDKLLAILTENPFNLHQKGYLINRSDVDYQNWINLWMEEMQLHGQFKALEKKWIN</sequence>
<feature type="domain" description="Ionotropic glutamate receptor C-terminal" evidence="3">
    <location>
        <begin position="47"/>
        <end position="270"/>
    </location>
</feature>
<evidence type="ECO:0000313" key="5">
    <source>
        <dbReference type="Proteomes" id="UP000184476"/>
    </source>
</evidence>
<dbReference type="InterPro" id="IPR001638">
    <property type="entry name" value="Solute-binding_3/MltF_N"/>
</dbReference>
<dbReference type="SMART" id="SM00079">
    <property type="entry name" value="PBPe"/>
    <property type="match status" value="1"/>
</dbReference>
<evidence type="ECO:0000256" key="1">
    <source>
        <dbReference type="ARBA" id="ARBA00022729"/>
    </source>
</evidence>
<dbReference type="PANTHER" id="PTHR35936:SF19">
    <property type="entry name" value="AMINO-ACID-BINDING PROTEIN YXEM-RELATED"/>
    <property type="match status" value="1"/>
</dbReference>
<dbReference type="Gene3D" id="3.40.190.10">
    <property type="entry name" value="Periplasmic binding protein-like II"/>
    <property type="match status" value="2"/>
</dbReference>
<proteinExistence type="predicted"/>
<feature type="domain" description="Solute-binding protein family 3/N-terminal" evidence="2">
    <location>
        <begin position="47"/>
        <end position="270"/>
    </location>
</feature>
<evidence type="ECO:0000313" key="4">
    <source>
        <dbReference type="EMBL" id="SHE50318.1"/>
    </source>
</evidence>
<dbReference type="GO" id="GO:0016020">
    <property type="term" value="C:membrane"/>
    <property type="evidence" value="ECO:0007669"/>
    <property type="project" value="InterPro"/>
</dbReference>
<dbReference type="SUPFAM" id="SSF53850">
    <property type="entry name" value="Periplasmic binding protein-like II"/>
    <property type="match status" value="1"/>
</dbReference>
<accession>A0A1M4U0R2</accession>
<dbReference type="AlphaFoldDB" id="A0A1M4U0R2"/>
<dbReference type="SMART" id="SM00062">
    <property type="entry name" value="PBPb"/>
    <property type="match status" value="1"/>
</dbReference>
<keyword evidence="1" id="KW-0732">Signal</keyword>
<reference evidence="4 5" key="1">
    <citation type="submission" date="2016-11" db="EMBL/GenBank/DDBJ databases">
        <authorList>
            <person name="Jaros S."/>
            <person name="Januszkiewicz K."/>
            <person name="Wedrychowicz H."/>
        </authorList>
    </citation>
    <scope>NUCLEOTIDE SEQUENCE [LARGE SCALE GENOMIC DNA]</scope>
    <source>
        <strain evidence="4 5">DSM 44666</strain>
    </source>
</reference>
<dbReference type="STRING" id="112248.SAMN05444392_101747"/>
<dbReference type="Pfam" id="PF00497">
    <property type="entry name" value="SBP_bac_3"/>
    <property type="match status" value="1"/>
</dbReference>
<dbReference type="Proteomes" id="UP000184476">
    <property type="component" value="Unassembled WGS sequence"/>
</dbReference>
<dbReference type="PANTHER" id="PTHR35936">
    <property type="entry name" value="MEMBRANE-BOUND LYTIC MUREIN TRANSGLYCOSYLASE F"/>
    <property type="match status" value="1"/>
</dbReference>
<protein>
    <submittedName>
        <fullName evidence="4">Cyclohexadienyl dehydratase</fullName>
    </submittedName>
</protein>
<keyword evidence="5" id="KW-1185">Reference proteome</keyword>